<reference evidence="2" key="2">
    <citation type="submission" date="2023-06" db="EMBL/GenBank/DDBJ databases">
        <authorList>
            <consortium name="Lawrence Berkeley National Laboratory"/>
            <person name="Haridas S."/>
            <person name="Hensen N."/>
            <person name="Bonometti L."/>
            <person name="Westerberg I."/>
            <person name="Brannstrom I.O."/>
            <person name="Guillou S."/>
            <person name="Cros-Aarteil S."/>
            <person name="Calhoun S."/>
            <person name="Kuo A."/>
            <person name="Mondo S."/>
            <person name="Pangilinan J."/>
            <person name="Riley R."/>
            <person name="Labutti K."/>
            <person name="Andreopoulos B."/>
            <person name="Lipzen A."/>
            <person name="Chen C."/>
            <person name="Yanf M."/>
            <person name="Daum C."/>
            <person name="Ng V."/>
            <person name="Clum A."/>
            <person name="Steindorff A."/>
            <person name="Ohm R."/>
            <person name="Martin F."/>
            <person name="Silar P."/>
            <person name="Natvig D."/>
            <person name="Lalanne C."/>
            <person name="Gautier V."/>
            <person name="Ament-Velasquez S.L."/>
            <person name="Kruys A."/>
            <person name="Hutchinson M.I."/>
            <person name="Powell A.J."/>
            <person name="Barry K."/>
            <person name="Miller A.N."/>
            <person name="Grigoriev I.V."/>
            <person name="Debuchy R."/>
            <person name="Gladieux P."/>
            <person name="Thoren M.H."/>
            <person name="Johannesson H."/>
        </authorList>
    </citation>
    <scope>NUCLEOTIDE SEQUENCE</scope>
    <source>
        <strain evidence="2">CBS 955.72</strain>
    </source>
</reference>
<feature type="compositionally biased region" description="Polar residues" evidence="1">
    <location>
        <begin position="1"/>
        <end position="15"/>
    </location>
</feature>
<dbReference type="Proteomes" id="UP001275084">
    <property type="component" value="Unassembled WGS sequence"/>
</dbReference>
<comment type="caution">
    <text evidence="2">The sequence shown here is derived from an EMBL/GenBank/DDBJ whole genome shotgun (WGS) entry which is preliminary data.</text>
</comment>
<proteinExistence type="predicted"/>
<dbReference type="AlphaFoldDB" id="A0AAJ0MGS5"/>
<feature type="region of interest" description="Disordered" evidence="1">
    <location>
        <begin position="1"/>
        <end position="37"/>
    </location>
</feature>
<sequence>MDSSSTPFLTANNSMDEPADSRYEDSEPDLAPSKRVRTSSPRRCLPTAFRAISYLFAIWGFASLLAQLTHHSVLLSNPPLTPPAPDVYRPSTLPAGLNMCDCGSSVQEALSLGCIYDTLATAWLPPPCRDDALAAEFDRAGPGPDGAWSYFADQEGTMPLTISDVAALGGTKNNTFWASRTWHVAHCLFYWQKYWRMRNTGAVMEERFDNVAHIRHCGSLILNPHPPARERLVEVPVMMNSSMAAHVAAGKTGEGDHAGGDHGH</sequence>
<reference evidence="2" key="1">
    <citation type="journal article" date="2023" name="Mol. Phylogenet. Evol.">
        <title>Genome-scale phylogeny and comparative genomics of the fungal order Sordariales.</title>
        <authorList>
            <person name="Hensen N."/>
            <person name="Bonometti L."/>
            <person name="Westerberg I."/>
            <person name="Brannstrom I.O."/>
            <person name="Guillou S."/>
            <person name="Cros-Aarteil S."/>
            <person name="Calhoun S."/>
            <person name="Haridas S."/>
            <person name="Kuo A."/>
            <person name="Mondo S."/>
            <person name="Pangilinan J."/>
            <person name="Riley R."/>
            <person name="LaButti K."/>
            <person name="Andreopoulos B."/>
            <person name="Lipzen A."/>
            <person name="Chen C."/>
            <person name="Yan M."/>
            <person name="Daum C."/>
            <person name="Ng V."/>
            <person name="Clum A."/>
            <person name="Steindorff A."/>
            <person name="Ohm R.A."/>
            <person name="Martin F."/>
            <person name="Silar P."/>
            <person name="Natvig D.O."/>
            <person name="Lalanne C."/>
            <person name="Gautier V."/>
            <person name="Ament-Velasquez S.L."/>
            <person name="Kruys A."/>
            <person name="Hutchinson M.I."/>
            <person name="Powell A.J."/>
            <person name="Barry K."/>
            <person name="Miller A.N."/>
            <person name="Grigoriev I.V."/>
            <person name="Debuchy R."/>
            <person name="Gladieux P."/>
            <person name="Hiltunen Thoren M."/>
            <person name="Johannesson H."/>
        </authorList>
    </citation>
    <scope>NUCLEOTIDE SEQUENCE</scope>
    <source>
        <strain evidence="2">CBS 955.72</strain>
    </source>
</reference>
<evidence type="ECO:0000313" key="2">
    <source>
        <dbReference type="EMBL" id="KAK3358105.1"/>
    </source>
</evidence>
<dbReference type="PANTHER" id="PTHR35896">
    <property type="entry name" value="IG-LIKE DOMAIN-CONTAINING PROTEIN"/>
    <property type="match status" value="1"/>
</dbReference>
<dbReference type="InterPro" id="IPR053008">
    <property type="entry name" value="Phomopsin_biosynth_assoc"/>
</dbReference>
<evidence type="ECO:0000256" key="1">
    <source>
        <dbReference type="SAM" id="MobiDB-lite"/>
    </source>
</evidence>
<name>A0AAJ0MGS5_9PEZI</name>
<dbReference type="EMBL" id="JAUIQD010000003">
    <property type="protein sequence ID" value="KAK3358105.1"/>
    <property type="molecule type" value="Genomic_DNA"/>
</dbReference>
<dbReference type="PANTHER" id="PTHR35896:SF3">
    <property type="entry name" value="MAJOR FACILITATOR SUPERFAMILY TRANSPORTER"/>
    <property type="match status" value="1"/>
</dbReference>
<keyword evidence="3" id="KW-1185">Reference proteome</keyword>
<gene>
    <name evidence="2" type="ORF">B0T25DRAFT_605555</name>
</gene>
<protein>
    <submittedName>
        <fullName evidence="2">Uncharacterized protein</fullName>
    </submittedName>
</protein>
<evidence type="ECO:0000313" key="3">
    <source>
        <dbReference type="Proteomes" id="UP001275084"/>
    </source>
</evidence>
<accession>A0AAJ0MGS5</accession>
<organism evidence="2 3">
    <name type="scientific">Lasiosphaeria hispida</name>
    <dbReference type="NCBI Taxonomy" id="260671"/>
    <lineage>
        <taxon>Eukaryota</taxon>
        <taxon>Fungi</taxon>
        <taxon>Dikarya</taxon>
        <taxon>Ascomycota</taxon>
        <taxon>Pezizomycotina</taxon>
        <taxon>Sordariomycetes</taxon>
        <taxon>Sordariomycetidae</taxon>
        <taxon>Sordariales</taxon>
        <taxon>Lasiosphaeriaceae</taxon>
        <taxon>Lasiosphaeria</taxon>
    </lineage>
</organism>